<evidence type="ECO:0000256" key="13">
    <source>
        <dbReference type="ARBA" id="ARBA00023065"/>
    </source>
</evidence>
<evidence type="ECO:0000313" key="18">
    <source>
        <dbReference type="Proteomes" id="UP000235994"/>
    </source>
</evidence>
<keyword evidence="7 15" id="KW-0479">Metal-binding</keyword>
<keyword evidence="13" id="KW-0406">Ion transport</keyword>
<accession>A0A2N8KH75</accession>
<evidence type="ECO:0000256" key="7">
    <source>
        <dbReference type="ARBA" id="ARBA00022723"/>
    </source>
</evidence>
<dbReference type="GO" id="GO:0005507">
    <property type="term" value="F:copper ion binding"/>
    <property type="evidence" value="ECO:0007669"/>
    <property type="project" value="TreeGrafter"/>
</dbReference>
<feature type="transmembrane region" description="Helical" evidence="15">
    <location>
        <begin position="194"/>
        <end position="212"/>
    </location>
</feature>
<feature type="transmembrane region" description="Helical" evidence="15">
    <location>
        <begin position="102"/>
        <end position="121"/>
    </location>
</feature>
<dbReference type="Gene3D" id="2.70.150.10">
    <property type="entry name" value="Calcium-transporting ATPase, cytoplasmic transduction domain A"/>
    <property type="match status" value="1"/>
</dbReference>
<organism evidence="17 18">
    <name type="scientific">Achromobacter pulmonis</name>
    <dbReference type="NCBI Taxonomy" id="1389932"/>
    <lineage>
        <taxon>Bacteria</taxon>
        <taxon>Pseudomonadati</taxon>
        <taxon>Pseudomonadota</taxon>
        <taxon>Betaproteobacteria</taxon>
        <taxon>Burkholderiales</taxon>
        <taxon>Alcaligenaceae</taxon>
        <taxon>Achromobacter</taxon>
    </lineage>
</organism>
<evidence type="ECO:0000256" key="11">
    <source>
        <dbReference type="ARBA" id="ARBA00022967"/>
    </source>
</evidence>
<dbReference type="SUPFAM" id="SSF81653">
    <property type="entry name" value="Calcium ATPase, transduction domain A"/>
    <property type="match status" value="1"/>
</dbReference>
<dbReference type="PRINTS" id="PR00119">
    <property type="entry name" value="CATATPASE"/>
</dbReference>
<keyword evidence="4 15" id="KW-1003">Cell membrane</keyword>
<evidence type="ECO:0000256" key="9">
    <source>
        <dbReference type="ARBA" id="ARBA00022840"/>
    </source>
</evidence>
<feature type="transmembrane region" description="Helical" evidence="15">
    <location>
        <begin position="133"/>
        <end position="150"/>
    </location>
</feature>
<dbReference type="InterPro" id="IPR059000">
    <property type="entry name" value="ATPase_P-type_domA"/>
</dbReference>
<evidence type="ECO:0000256" key="4">
    <source>
        <dbReference type="ARBA" id="ARBA00022475"/>
    </source>
</evidence>
<evidence type="ECO:0000256" key="14">
    <source>
        <dbReference type="ARBA" id="ARBA00023136"/>
    </source>
</evidence>
<evidence type="ECO:0000256" key="15">
    <source>
        <dbReference type="RuleBase" id="RU362081"/>
    </source>
</evidence>
<evidence type="ECO:0000256" key="3">
    <source>
        <dbReference type="ARBA" id="ARBA00022448"/>
    </source>
</evidence>
<dbReference type="EMBL" id="POQS01000004">
    <property type="protein sequence ID" value="PND32800.1"/>
    <property type="molecule type" value="Genomic_DNA"/>
</dbReference>
<comment type="subcellular location">
    <subcellularLocation>
        <location evidence="1">Cell membrane</location>
        <topology evidence="1">Multi-pass membrane protein</topology>
    </subcellularLocation>
</comment>
<evidence type="ECO:0000256" key="10">
    <source>
        <dbReference type="ARBA" id="ARBA00022842"/>
    </source>
</evidence>
<dbReference type="NCBIfam" id="TIGR01525">
    <property type="entry name" value="ATPase-IB_hvy"/>
    <property type="match status" value="1"/>
</dbReference>
<keyword evidence="5" id="KW-0597">Phosphoprotein</keyword>
<dbReference type="PROSITE" id="PS00154">
    <property type="entry name" value="ATPASE_E1_E2"/>
    <property type="match status" value="1"/>
</dbReference>
<dbReference type="PROSITE" id="PS01047">
    <property type="entry name" value="HMA_1"/>
    <property type="match status" value="1"/>
</dbReference>
<dbReference type="PROSITE" id="PS50846">
    <property type="entry name" value="HMA_2"/>
    <property type="match status" value="1"/>
</dbReference>
<dbReference type="InterPro" id="IPR036163">
    <property type="entry name" value="HMA_dom_sf"/>
</dbReference>
<dbReference type="SUPFAM" id="SSF56784">
    <property type="entry name" value="HAD-like"/>
    <property type="match status" value="1"/>
</dbReference>
<evidence type="ECO:0000256" key="12">
    <source>
        <dbReference type="ARBA" id="ARBA00022989"/>
    </source>
</evidence>
<dbReference type="Gene3D" id="3.30.70.100">
    <property type="match status" value="1"/>
</dbReference>
<dbReference type="InterPro" id="IPR001757">
    <property type="entry name" value="P_typ_ATPase"/>
</dbReference>
<dbReference type="GO" id="GO:0005886">
    <property type="term" value="C:plasma membrane"/>
    <property type="evidence" value="ECO:0007669"/>
    <property type="project" value="UniProtKB-SubCell"/>
</dbReference>
<dbReference type="NCBIfam" id="TIGR01494">
    <property type="entry name" value="ATPase_P-type"/>
    <property type="match status" value="1"/>
</dbReference>
<keyword evidence="3" id="KW-0813">Transport</keyword>
<gene>
    <name evidence="17" type="ORF">C1I89_17415</name>
</gene>
<dbReference type="Gene3D" id="3.40.50.1000">
    <property type="entry name" value="HAD superfamily/HAD-like"/>
    <property type="match status" value="1"/>
</dbReference>
<dbReference type="SUPFAM" id="SSF81665">
    <property type="entry name" value="Calcium ATPase, transmembrane domain M"/>
    <property type="match status" value="1"/>
</dbReference>
<feature type="transmembrane region" description="Helical" evidence="15">
    <location>
        <begin position="683"/>
        <end position="699"/>
    </location>
</feature>
<comment type="caution">
    <text evidence="17">The sequence shown here is derived from an EMBL/GenBank/DDBJ whole genome shotgun (WGS) entry which is preliminary data.</text>
</comment>
<dbReference type="CDD" id="cd00371">
    <property type="entry name" value="HMA"/>
    <property type="match status" value="1"/>
</dbReference>
<keyword evidence="10" id="KW-0460">Magnesium</keyword>
<dbReference type="SUPFAM" id="SSF55008">
    <property type="entry name" value="HMA, heavy metal-associated domain"/>
    <property type="match status" value="1"/>
</dbReference>
<dbReference type="InterPro" id="IPR008250">
    <property type="entry name" value="ATPase_P-typ_transduc_dom_A_sf"/>
</dbReference>
<dbReference type="InterPro" id="IPR023298">
    <property type="entry name" value="ATPase_P-typ_TM_dom_sf"/>
</dbReference>
<dbReference type="GO" id="GO:0005524">
    <property type="term" value="F:ATP binding"/>
    <property type="evidence" value="ECO:0007669"/>
    <property type="project" value="UniProtKB-UniRule"/>
</dbReference>
<sequence length="743" mass="77935">MAAIDLEPIRLAGRAVLAVRGMWCTSCAMALQRSLARVPGVRDVAVNFISGSALLRWDPASARLDEISSRADKLGYELSFMRDDESADEALGAQAQRIRFQLVVAVVFGMWSMLGAWVLYLDPGLNGSAEGNVIAWLSVAAGLPVMLYSGQDFFRAAFNTLRAGFAGMDALVSIGALGALLVSVWNLLAGSTEIYMDAATMLITFLLAGRLIEIHARQESGVTMRALARLAPEIASVVDERGAAEPRPISQVGAGDLVLVRAGERVPVDGVVVSGHSDVDLSLLTGESMPGRVGPADNVMAGTVNLGSPLQVKVVASHGARRIDLLGLRMLELFGARPSLSMAAERFVRWLFPIVSLVAAFSFLYYLSTGHPISNALISALSLFVAACPCAVGLSMPLAYALGAKRAAQSGTLWRDPASVEALAKSSTIAFDKTGTLTTGQLEIAGVEVAQGGHPAGVVRLAWQAEYGIVHPIADALRRHADRNGWRAEAAGASLAAQRHPRGVSFETDEGQVLVGARSWLQRLEVQFLPAGEDRPGVVHIARNGVWIGSIRFQDTLRAGVRSALKVLADEGVELWLLTGDSAAATEKLTAGMRVPFSRVLSGCGPDEKADALGQARGGVTFVGDGVNDVLALASAQCGVAVSSAAAVATSAAGIVITQGGAEQIASARSWARRTYRIMQQNLVFSISYNAVVVIALFASGATPLAAAVAMLLSSASVCLNALRLAQGPKQRPSQPRVASSVT</sequence>
<keyword evidence="14 15" id="KW-0472">Membrane</keyword>
<dbReference type="GO" id="GO:0055070">
    <property type="term" value="P:copper ion homeostasis"/>
    <property type="evidence" value="ECO:0007669"/>
    <property type="project" value="TreeGrafter"/>
</dbReference>
<dbReference type="InterPro" id="IPR023214">
    <property type="entry name" value="HAD_sf"/>
</dbReference>
<evidence type="ECO:0000259" key="16">
    <source>
        <dbReference type="PROSITE" id="PS50846"/>
    </source>
</evidence>
<dbReference type="InterPro" id="IPR006121">
    <property type="entry name" value="HMA_dom"/>
</dbReference>
<keyword evidence="6 15" id="KW-0812">Transmembrane</keyword>
<dbReference type="PANTHER" id="PTHR43520">
    <property type="entry name" value="ATP7, ISOFORM B"/>
    <property type="match status" value="1"/>
</dbReference>
<comment type="similarity">
    <text evidence="2 15">Belongs to the cation transport ATPase (P-type) (TC 3.A.3) family. Type IB subfamily.</text>
</comment>
<dbReference type="InterPro" id="IPR017969">
    <property type="entry name" value="Heavy-metal-associated_CS"/>
</dbReference>
<keyword evidence="8 15" id="KW-0547">Nucleotide-binding</keyword>
<feature type="transmembrane region" description="Helical" evidence="15">
    <location>
        <begin position="170"/>
        <end position="188"/>
    </location>
</feature>
<evidence type="ECO:0000256" key="5">
    <source>
        <dbReference type="ARBA" id="ARBA00022553"/>
    </source>
</evidence>
<evidence type="ECO:0000256" key="2">
    <source>
        <dbReference type="ARBA" id="ARBA00006024"/>
    </source>
</evidence>
<dbReference type="AlphaFoldDB" id="A0A2N8KH75"/>
<dbReference type="GO" id="GO:0016887">
    <property type="term" value="F:ATP hydrolysis activity"/>
    <property type="evidence" value="ECO:0007669"/>
    <property type="project" value="InterPro"/>
</dbReference>
<dbReference type="Gene3D" id="1.20.1110.10">
    <property type="entry name" value="Calcium-transporting ATPase, transmembrane domain"/>
    <property type="match status" value="1"/>
</dbReference>
<dbReference type="InterPro" id="IPR023299">
    <property type="entry name" value="ATPase_P-typ_cyto_dom_N"/>
</dbReference>
<keyword evidence="11" id="KW-1278">Translocase</keyword>
<dbReference type="RefSeq" id="WP_102773916.1">
    <property type="nucleotide sequence ID" value="NZ_POQS01000004.1"/>
</dbReference>
<dbReference type="Proteomes" id="UP000235994">
    <property type="component" value="Unassembled WGS sequence"/>
</dbReference>
<dbReference type="InterPro" id="IPR036412">
    <property type="entry name" value="HAD-like_sf"/>
</dbReference>
<dbReference type="Pfam" id="PF00403">
    <property type="entry name" value="HMA"/>
    <property type="match status" value="1"/>
</dbReference>
<evidence type="ECO:0000313" key="17">
    <source>
        <dbReference type="EMBL" id="PND32800.1"/>
    </source>
</evidence>
<dbReference type="InterPro" id="IPR018303">
    <property type="entry name" value="ATPase_P-typ_P_site"/>
</dbReference>
<feature type="transmembrane region" description="Helical" evidence="15">
    <location>
        <begin position="347"/>
        <end position="367"/>
    </location>
</feature>
<dbReference type="GO" id="GO:0043682">
    <property type="term" value="F:P-type divalent copper transporter activity"/>
    <property type="evidence" value="ECO:0007669"/>
    <property type="project" value="TreeGrafter"/>
</dbReference>
<dbReference type="Pfam" id="PF00122">
    <property type="entry name" value="E1-E2_ATPase"/>
    <property type="match status" value="1"/>
</dbReference>
<keyword evidence="18" id="KW-1185">Reference proteome</keyword>
<evidence type="ECO:0000256" key="1">
    <source>
        <dbReference type="ARBA" id="ARBA00004651"/>
    </source>
</evidence>
<dbReference type="Gene3D" id="3.40.1110.10">
    <property type="entry name" value="Calcium-transporting ATPase, cytoplasmic domain N"/>
    <property type="match status" value="1"/>
</dbReference>
<keyword evidence="12 15" id="KW-1133">Transmembrane helix</keyword>
<proteinExistence type="inferred from homology"/>
<dbReference type="PANTHER" id="PTHR43520:SF5">
    <property type="entry name" value="CATION-TRANSPORTING P-TYPE ATPASE-RELATED"/>
    <property type="match status" value="1"/>
</dbReference>
<protein>
    <submittedName>
        <fullName evidence="17">Heavy metal translocating P-type ATPase</fullName>
    </submittedName>
</protein>
<keyword evidence="9 15" id="KW-0067">ATP-binding</keyword>
<evidence type="ECO:0000256" key="8">
    <source>
        <dbReference type="ARBA" id="ARBA00022741"/>
    </source>
</evidence>
<dbReference type="InterPro" id="IPR027256">
    <property type="entry name" value="P-typ_ATPase_IB"/>
</dbReference>
<dbReference type="Pfam" id="PF00702">
    <property type="entry name" value="Hydrolase"/>
    <property type="match status" value="1"/>
</dbReference>
<reference evidence="17 18" key="1">
    <citation type="submission" date="2018-01" db="EMBL/GenBank/DDBJ databases">
        <title>The draft genome of an aniline degradation strain ANB-1.</title>
        <authorList>
            <person name="Zhang L."/>
            <person name="Jiang J."/>
        </authorList>
    </citation>
    <scope>NUCLEOTIDE SEQUENCE [LARGE SCALE GENOMIC DNA]</scope>
    <source>
        <strain evidence="17 18">ANB-1</strain>
    </source>
</reference>
<feature type="domain" description="HMA" evidence="16">
    <location>
        <begin position="13"/>
        <end position="79"/>
    </location>
</feature>
<feature type="transmembrane region" description="Helical" evidence="15">
    <location>
        <begin position="373"/>
        <end position="400"/>
    </location>
</feature>
<name>A0A2N8KH75_9BURK</name>
<evidence type="ECO:0000256" key="6">
    <source>
        <dbReference type="ARBA" id="ARBA00022692"/>
    </source>
</evidence>